<dbReference type="AlphaFoldDB" id="A0A4U8S6L7"/>
<dbReference type="Gene3D" id="3.40.640.10">
    <property type="entry name" value="Type I PLP-dependent aspartate aminotransferase-like (Major domain)"/>
    <property type="match status" value="1"/>
</dbReference>
<protein>
    <recommendedName>
        <fullName evidence="7">UDP-4-amino-4, 6-dideoxy-N-acetyl-beta-L-altrosamine transaminase</fullName>
    </recommendedName>
</protein>
<dbReference type="Proteomes" id="UP000029878">
    <property type="component" value="Unassembled WGS sequence"/>
</dbReference>
<dbReference type="Gene3D" id="3.90.1150.10">
    <property type="entry name" value="Aspartate Aminotransferase, domain 1"/>
    <property type="match status" value="1"/>
</dbReference>
<dbReference type="GO" id="GO:0030170">
    <property type="term" value="F:pyridoxal phosphate binding"/>
    <property type="evidence" value="ECO:0007669"/>
    <property type="project" value="TreeGrafter"/>
</dbReference>
<dbReference type="OrthoDB" id="5342089at2"/>
<keyword evidence="3 4" id="KW-0663">Pyridoxal phosphate</keyword>
<dbReference type="Pfam" id="PF01041">
    <property type="entry name" value="DegT_DnrJ_EryC1"/>
    <property type="match status" value="1"/>
</dbReference>
<organism evidence="5 6">
    <name type="scientific">Helicobacter trogontum</name>
    <dbReference type="NCBI Taxonomy" id="50960"/>
    <lineage>
        <taxon>Bacteria</taxon>
        <taxon>Pseudomonadati</taxon>
        <taxon>Campylobacterota</taxon>
        <taxon>Epsilonproteobacteria</taxon>
        <taxon>Campylobacterales</taxon>
        <taxon>Helicobacteraceae</taxon>
        <taxon>Helicobacter</taxon>
    </lineage>
</organism>
<evidence type="ECO:0000256" key="2">
    <source>
        <dbReference type="PIRSR" id="PIRSR000390-1"/>
    </source>
</evidence>
<dbReference type="CDD" id="cd00616">
    <property type="entry name" value="AHBA_syn"/>
    <property type="match status" value="1"/>
</dbReference>
<dbReference type="InterPro" id="IPR015422">
    <property type="entry name" value="PyrdxlP-dep_Trfase_small"/>
</dbReference>
<evidence type="ECO:0008006" key="7">
    <source>
        <dbReference type="Google" id="ProtNLM"/>
    </source>
</evidence>
<feature type="modified residue" description="N6-(pyridoxal phosphate)lysine" evidence="3">
    <location>
        <position position="207"/>
    </location>
</feature>
<dbReference type="PANTHER" id="PTHR30244:SF34">
    <property type="entry name" value="DTDP-4-AMINO-4,6-DIDEOXYGALACTOSE TRANSAMINASE"/>
    <property type="match status" value="1"/>
</dbReference>
<dbReference type="SUPFAM" id="SSF53383">
    <property type="entry name" value="PLP-dependent transferases"/>
    <property type="match status" value="1"/>
</dbReference>
<comment type="similarity">
    <text evidence="1 4">Belongs to the DegT/DnrJ/EryC1 family.</text>
</comment>
<dbReference type="RefSeq" id="WP_034346288.1">
    <property type="nucleotide sequence ID" value="NZ_FZNG01000006.1"/>
</dbReference>
<dbReference type="InterPro" id="IPR015424">
    <property type="entry name" value="PyrdxlP-dep_Trfase"/>
</dbReference>
<evidence type="ECO:0000256" key="4">
    <source>
        <dbReference type="RuleBase" id="RU004508"/>
    </source>
</evidence>
<dbReference type="EMBL" id="JRPL02000023">
    <property type="protein sequence ID" value="TLD81446.1"/>
    <property type="molecule type" value="Genomic_DNA"/>
</dbReference>
<dbReference type="InterPro" id="IPR000653">
    <property type="entry name" value="DegT/StrS_aminotransferase"/>
</dbReference>
<dbReference type="InterPro" id="IPR015421">
    <property type="entry name" value="PyrdxlP-dep_Trfase_major"/>
</dbReference>
<gene>
    <name evidence="5" type="ORF">LS81_008310</name>
</gene>
<dbReference type="PIRSF" id="PIRSF000390">
    <property type="entry name" value="PLP_StrS"/>
    <property type="match status" value="1"/>
</dbReference>
<proteinExistence type="inferred from homology"/>
<feature type="active site" description="Proton acceptor" evidence="2">
    <location>
        <position position="207"/>
    </location>
</feature>
<dbReference type="GO" id="GO:0000271">
    <property type="term" value="P:polysaccharide biosynthetic process"/>
    <property type="evidence" value="ECO:0007669"/>
    <property type="project" value="TreeGrafter"/>
</dbReference>
<evidence type="ECO:0000313" key="6">
    <source>
        <dbReference type="Proteomes" id="UP000029878"/>
    </source>
</evidence>
<sequence length="398" mass="44790">MLENFIPYSTQSINDDDKLAVIDALFSTHLTQGKYTKQFEETIASYIGTEHAVSFNSATSALYAAFYALKEYVVSGRYNNEARLKNAANLDYAAKKNSFSIITTPISFVATANMMLANNITPIFADIDKNGNLELSGLESLLREDTIAVCSVDYAGNSVNMYAFREFARKHNILWISDSSHAFGATYDNKKAGSLADMSIFSFHAVKPFTTCEGGALVCNNDFFANIASLVCSHGIIKHTPYNHDCIMLGFNFRLHEVSASLGISQLKRLDSFLAKRQEIASFYDNYFKNNPHCKTLHIEDSVKSTYHLYPLLLESHLIAKKEEIANTLAKHNIGVQVHYKPIYNFKAYKYLQNPPLPNAESFYSKELSIPCHQNMTLQEAKIIADHIMETFDVYTKK</sequence>
<accession>A0A4U8S6L7</accession>
<evidence type="ECO:0000313" key="5">
    <source>
        <dbReference type="EMBL" id="TLD81446.1"/>
    </source>
</evidence>
<evidence type="ECO:0000256" key="1">
    <source>
        <dbReference type="ARBA" id="ARBA00037999"/>
    </source>
</evidence>
<dbReference type="PANTHER" id="PTHR30244">
    <property type="entry name" value="TRANSAMINASE"/>
    <property type="match status" value="1"/>
</dbReference>
<comment type="caution">
    <text evidence="5">The sequence shown here is derived from an EMBL/GenBank/DDBJ whole genome shotgun (WGS) entry which is preliminary data.</text>
</comment>
<dbReference type="GO" id="GO:0008483">
    <property type="term" value="F:transaminase activity"/>
    <property type="evidence" value="ECO:0007669"/>
    <property type="project" value="TreeGrafter"/>
</dbReference>
<reference evidence="5 6" key="1">
    <citation type="journal article" date="2014" name="Genome Announc.">
        <title>Draft genome sequences of eight enterohepatic helicobacter species isolated from both laboratory and wild rodents.</title>
        <authorList>
            <person name="Sheh A."/>
            <person name="Shen Z."/>
            <person name="Fox J.G."/>
        </authorList>
    </citation>
    <scope>NUCLEOTIDE SEQUENCE [LARGE SCALE GENOMIC DNA]</scope>
    <source>
        <strain evidence="5 6">ATCC 700114</strain>
    </source>
</reference>
<name>A0A4U8S6L7_9HELI</name>
<evidence type="ECO:0000256" key="3">
    <source>
        <dbReference type="PIRSR" id="PIRSR000390-2"/>
    </source>
</evidence>